<dbReference type="OrthoDB" id="411524at2759"/>
<dbReference type="InterPro" id="IPR051292">
    <property type="entry name" value="Xyl/GlcA_transferase"/>
</dbReference>
<keyword evidence="2 8" id="KW-0812">Transmembrane</keyword>
<dbReference type="GO" id="GO:0035269">
    <property type="term" value="P:protein O-linked glycosylation via mannose"/>
    <property type="evidence" value="ECO:0007669"/>
    <property type="project" value="TreeGrafter"/>
</dbReference>
<dbReference type="STRING" id="91626.A0A0C9MZ81"/>
<evidence type="ECO:0000256" key="5">
    <source>
        <dbReference type="ARBA" id="ARBA00023136"/>
    </source>
</evidence>
<dbReference type="PANTHER" id="PTHR12270:SF52">
    <property type="entry name" value="GLYCOSYLTRANSFERASE-LIKE PROTEIN GNT13-RELATED"/>
    <property type="match status" value="1"/>
</dbReference>
<dbReference type="PANTHER" id="PTHR12270">
    <property type="entry name" value="GLYCOSYLTRANSFERASE-RELATED"/>
    <property type="match status" value="1"/>
</dbReference>
<comment type="subcellular location">
    <subcellularLocation>
        <location evidence="1">Membrane</location>
        <topology evidence="1">Single-pass type II membrane protein</topology>
    </subcellularLocation>
</comment>
<dbReference type="AlphaFoldDB" id="A0A0C9MZ81"/>
<keyword evidence="6" id="KW-0325">Glycoprotein</keyword>
<feature type="transmembrane region" description="Helical" evidence="8">
    <location>
        <begin position="54"/>
        <end position="72"/>
    </location>
</feature>
<dbReference type="GO" id="GO:0042285">
    <property type="term" value="F:xylosyltransferase activity"/>
    <property type="evidence" value="ECO:0007669"/>
    <property type="project" value="TreeGrafter"/>
</dbReference>
<proteinExistence type="predicted"/>
<protein>
    <recommendedName>
        <fullName evidence="11">Glycosyltransferase family 49 protein</fullName>
    </recommendedName>
</protein>
<accession>A0A0C9MZ81</accession>
<keyword evidence="10" id="KW-1185">Reference proteome</keyword>
<dbReference type="GO" id="GO:0015020">
    <property type="term" value="F:glucuronosyltransferase activity"/>
    <property type="evidence" value="ECO:0007669"/>
    <property type="project" value="TreeGrafter"/>
</dbReference>
<keyword evidence="5 8" id="KW-0472">Membrane</keyword>
<sequence>MDSLLGGRSFGRTDDDDDKKKRYFSNARRHYKPNRSSSAPHNLWQKRLLSPTKGIFTLIAIFFFIFLLYPGSSNRNNNKIALRDQPLYKKHESICTATLCNPSNRCSTWTPNQKYTWSELSKAGVFRDLSTIQLSEGCRLRVKVEGRVDGGEWLTISEGQTQCTEAGYGVKCRNFVEMDLRADILIIAQQMKKLMNGRYSQSEEIVLVQHAMNKEQSPNVDVSLISQFSVNRLDTFKKAIEAWTGPISVAIYLTQSTDIDELISYFENKDNLQIYSRVTIALVKPNYLDNSHLAYPINHLRNIAITESSADYIFVIDADFTPSSNVYSFLRSRLIPFIVYQAGKMPETAWVVPCFAIREIYSDLPMPQTYNELRQLVGRNIAYITDPGAGHGPTLATEVAMDRPLLHGNPLAYEVCFESQWEPYYVVHRSAPLYDARFKNQGGDKQSHALHLNAERYRFMVLREIFMIHKDHSALVWPGGGFEKSQKAATNWNYFGDFMREIESLYGASARWPRGCSAEAIGWQDQRRDVLGLAAGAV</sequence>
<dbReference type="Proteomes" id="UP000053815">
    <property type="component" value="Unassembled WGS sequence"/>
</dbReference>
<reference evidence="9" key="1">
    <citation type="submission" date="2014-09" db="EMBL/GenBank/DDBJ databases">
        <title>Draft genome sequence of an oleaginous Mucoromycotina fungus Mucor ambiguus NBRC6742.</title>
        <authorList>
            <person name="Takeda I."/>
            <person name="Yamane N."/>
            <person name="Morita T."/>
            <person name="Tamano K."/>
            <person name="Machida M."/>
            <person name="Baker S."/>
            <person name="Koike H."/>
        </authorList>
    </citation>
    <scope>NUCLEOTIDE SEQUENCE</scope>
    <source>
        <strain evidence="9">NBRC 6742</strain>
    </source>
</reference>
<evidence type="ECO:0000256" key="8">
    <source>
        <dbReference type="SAM" id="Phobius"/>
    </source>
</evidence>
<evidence type="ECO:0008006" key="11">
    <source>
        <dbReference type="Google" id="ProtNLM"/>
    </source>
</evidence>
<keyword evidence="4 8" id="KW-1133">Transmembrane helix</keyword>
<dbReference type="EMBL" id="DF836457">
    <property type="protein sequence ID" value="GAN07588.1"/>
    <property type="molecule type" value="Genomic_DNA"/>
</dbReference>
<dbReference type="GO" id="GO:0016020">
    <property type="term" value="C:membrane"/>
    <property type="evidence" value="ECO:0007669"/>
    <property type="project" value="UniProtKB-SubCell"/>
</dbReference>
<organism evidence="9">
    <name type="scientific">Mucor ambiguus</name>
    <dbReference type="NCBI Taxonomy" id="91626"/>
    <lineage>
        <taxon>Eukaryota</taxon>
        <taxon>Fungi</taxon>
        <taxon>Fungi incertae sedis</taxon>
        <taxon>Mucoromycota</taxon>
        <taxon>Mucoromycotina</taxon>
        <taxon>Mucoromycetes</taxon>
        <taxon>Mucorales</taxon>
        <taxon>Mucorineae</taxon>
        <taxon>Mucoraceae</taxon>
        <taxon>Mucor</taxon>
    </lineage>
</organism>
<feature type="compositionally biased region" description="Basic residues" evidence="7">
    <location>
        <begin position="21"/>
        <end position="33"/>
    </location>
</feature>
<keyword evidence="3" id="KW-0735">Signal-anchor</keyword>
<evidence type="ECO:0000313" key="10">
    <source>
        <dbReference type="Proteomes" id="UP000053815"/>
    </source>
</evidence>
<gene>
    <name evidence="9" type="ORF">MAM1_0168c07088</name>
</gene>
<feature type="region of interest" description="Disordered" evidence="7">
    <location>
        <begin position="1"/>
        <end position="39"/>
    </location>
</feature>
<evidence type="ECO:0000256" key="2">
    <source>
        <dbReference type="ARBA" id="ARBA00022692"/>
    </source>
</evidence>
<evidence type="ECO:0000256" key="1">
    <source>
        <dbReference type="ARBA" id="ARBA00004606"/>
    </source>
</evidence>
<evidence type="ECO:0000256" key="6">
    <source>
        <dbReference type="ARBA" id="ARBA00023180"/>
    </source>
</evidence>
<name>A0A0C9MZ81_9FUNG</name>
<evidence type="ECO:0000256" key="7">
    <source>
        <dbReference type="SAM" id="MobiDB-lite"/>
    </source>
</evidence>
<evidence type="ECO:0000313" key="9">
    <source>
        <dbReference type="EMBL" id="GAN07588.1"/>
    </source>
</evidence>
<evidence type="ECO:0000256" key="3">
    <source>
        <dbReference type="ARBA" id="ARBA00022968"/>
    </source>
</evidence>
<evidence type="ECO:0000256" key="4">
    <source>
        <dbReference type="ARBA" id="ARBA00022989"/>
    </source>
</evidence>
<dbReference type="Pfam" id="PF13896">
    <property type="entry name" value="Glyco_transf_49"/>
    <property type="match status" value="1"/>
</dbReference>